<name>C4V148_9FIRM</name>
<dbReference type="Proteomes" id="UP000005309">
    <property type="component" value="Unassembled WGS sequence"/>
</dbReference>
<dbReference type="InterPro" id="IPR018383">
    <property type="entry name" value="UPF0324_pro"/>
</dbReference>
<dbReference type="eggNOG" id="COG2855">
    <property type="taxonomic scope" value="Bacteria"/>
</dbReference>
<comment type="caution">
    <text evidence="8">The sequence shown here is derived from an EMBL/GenBank/DDBJ whole genome shotgun (WGS) entry which is preliminary data.</text>
</comment>
<dbReference type="STRING" id="638302.HMPREF0908_0242"/>
<dbReference type="PANTHER" id="PTHR30106:SF1">
    <property type="entry name" value="UPF0324 MEMBRANE PROTEIN FN0533"/>
    <property type="match status" value="1"/>
</dbReference>
<keyword evidence="3" id="KW-1003">Cell membrane</keyword>
<evidence type="ECO:0000313" key="8">
    <source>
        <dbReference type="EMBL" id="EEQ49384.1"/>
    </source>
</evidence>
<feature type="transmembrane region" description="Helical" evidence="7">
    <location>
        <begin position="314"/>
        <end position="336"/>
    </location>
</feature>
<feature type="transmembrane region" description="Helical" evidence="7">
    <location>
        <begin position="74"/>
        <end position="92"/>
    </location>
</feature>
<feature type="transmembrane region" description="Helical" evidence="7">
    <location>
        <begin position="98"/>
        <end position="116"/>
    </location>
</feature>
<feature type="transmembrane region" description="Helical" evidence="7">
    <location>
        <begin position="20"/>
        <end position="53"/>
    </location>
</feature>
<dbReference type="HOGENOM" id="CLU_033541_2_1_9"/>
<gene>
    <name evidence="8" type="ORF">HMPREF0908_0242</name>
</gene>
<dbReference type="Pfam" id="PF03601">
    <property type="entry name" value="Cons_hypoth698"/>
    <property type="match status" value="1"/>
</dbReference>
<evidence type="ECO:0000256" key="5">
    <source>
        <dbReference type="ARBA" id="ARBA00022989"/>
    </source>
</evidence>
<keyword evidence="5 7" id="KW-1133">Transmembrane helix</keyword>
<protein>
    <recommendedName>
        <fullName evidence="10">Sulfate exporter family transporter</fullName>
    </recommendedName>
</protein>
<feature type="transmembrane region" description="Helical" evidence="7">
    <location>
        <begin position="283"/>
        <end position="302"/>
    </location>
</feature>
<feature type="transmembrane region" description="Helical" evidence="7">
    <location>
        <begin position="222"/>
        <end position="243"/>
    </location>
</feature>
<accession>C4V148</accession>
<dbReference type="EMBL" id="ACLA01000004">
    <property type="protein sequence ID" value="EEQ49384.1"/>
    <property type="molecule type" value="Genomic_DNA"/>
</dbReference>
<evidence type="ECO:0000256" key="1">
    <source>
        <dbReference type="ARBA" id="ARBA00004651"/>
    </source>
</evidence>
<keyword evidence="4 7" id="KW-0812">Transmembrane</keyword>
<comment type="subcellular location">
    <subcellularLocation>
        <location evidence="1">Cell membrane</location>
        <topology evidence="1">Multi-pass membrane protein</topology>
    </subcellularLocation>
</comment>
<comment type="similarity">
    <text evidence="2">Belongs to the UPF0324 family.</text>
</comment>
<keyword evidence="9" id="KW-1185">Reference proteome</keyword>
<evidence type="ECO:0000313" key="9">
    <source>
        <dbReference type="Proteomes" id="UP000005309"/>
    </source>
</evidence>
<feature type="transmembrane region" description="Helical" evidence="7">
    <location>
        <begin position="255"/>
        <end position="277"/>
    </location>
</feature>
<proteinExistence type="inferred from homology"/>
<sequence>MIPQARFERRISMKREYMDGILYAMLFAVPAYVLGLYFPIVGGPVFGILLGMLFAKKRRPEKTESGIRFTGKKILQYAIILLGFEMNLFHVVEVGEQSLYVMVFTLAAAFLAALVVGRLMGLDRDMTALVGAGTAICGGSAIAAVAPVIGAKDRDVVISIATIFFFNVIAVFLFPFLGHTMGMSDQGFGMWAGTAINDTSSVVAAGYAYSHDAGAYATIVKLTRTLMIVPVCLFFALLVMRGAKKSGAGFSLRRIFPMFVLYFIVACIVNTTGILPAELSHGLGMLGKFAIVLAMSAIGLNTDLPSLVKNGARPLALGMVCWAAVAVTSLVVQHALGLL</sequence>
<dbReference type="AlphaFoldDB" id="C4V148"/>
<evidence type="ECO:0000256" key="6">
    <source>
        <dbReference type="ARBA" id="ARBA00023136"/>
    </source>
</evidence>
<feature type="transmembrane region" description="Helical" evidence="7">
    <location>
        <begin position="128"/>
        <end position="150"/>
    </location>
</feature>
<keyword evidence="6 7" id="KW-0472">Membrane</keyword>
<organism evidence="8 9">
    <name type="scientific">Selenomonas flueggei ATCC 43531</name>
    <dbReference type="NCBI Taxonomy" id="638302"/>
    <lineage>
        <taxon>Bacteria</taxon>
        <taxon>Bacillati</taxon>
        <taxon>Bacillota</taxon>
        <taxon>Negativicutes</taxon>
        <taxon>Selenomonadales</taxon>
        <taxon>Selenomonadaceae</taxon>
        <taxon>Selenomonas</taxon>
    </lineage>
</organism>
<dbReference type="GO" id="GO:0005886">
    <property type="term" value="C:plasma membrane"/>
    <property type="evidence" value="ECO:0007669"/>
    <property type="project" value="UniProtKB-SubCell"/>
</dbReference>
<evidence type="ECO:0000256" key="3">
    <source>
        <dbReference type="ARBA" id="ARBA00022475"/>
    </source>
</evidence>
<dbReference type="PANTHER" id="PTHR30106">
    <property type="entry name" value="INNER MEMBRANE PROTEIN YEIH-RELATED"/>
    <property type="match status" value="1"/>
</dbReference>
<feature type="transmembrane region" description="Helical" evidence="7">
    <location>
        <begin position="156"/>
        <end position="176"/>
    </location>
</feature>
<evidence type="ECO:0008006" key="10">
    <source>
        <dbReference type="Google" id="ProtNLM"/>
    </source>
</evidence>
<evidence type="ECO:0000256" key="7">
    <source>
        <dbReference type="SAM" id="Phobius"/>
    </source>
</evidence>
<reference evidence="8 9" key="1">
    <citation type="submission" date="2009-04" db="EMBL/GenBank/DDBJ databases">
        <authorList>
            <person name="Qin X."/>
            <person name="Bachman B."/>
            <person name="Battles P."/>
            <person name="Bell A."/>
            <person name="Bess C."/>
            <person name="Bickham C."/>
            <person name="Chaboub L."/>
            <person name="Chen D."/>
            <person name="Coyle M."/>
            <person name="Deiros D.R."/>
            <person name="Dinh H."/>
            <person name="Forbes L."/>
            <person name="Fowler G."/>
            <person name="Francisco L."/>
            <person name="Fu Q."/>
            <person name="Gubbala S."/>
            <person name="Hale W."/>
            <person name="Han Y."/>
            <person name="Hemphill L."/>
            <person name="Highlander S.K."/>
            <person name="Hirani K."/>
            <person name="Hogues M."/>
            <person name="Jackson L."/>
            <person name="Jakkamsetti A."/>
            <person name="Javaid M."/>
            <person name="Jiang H."/>
            <person name="Korchina V."/>
            <person name="Kovar C."/>
            <person name="Lara F."/>
            <person name="Lee S."/>
            <person name="Mata R."/>
            <person name="Mathew T."/>
            <person name="Moen C."/>
            <person name="Morales K."/>
            <person name="Munidasa M."/>
            <person name="Nazareth L."/>
            <person name="Ngo R."/>
            <person name="Nguyen L."/>
            <person name="Okwuonu G."/>
            <person name="Ongeri F."/>
            <person name="Patil S."/>
            <person name="Petrosino J."/>
            <person name="Pham C."/>
            <person name="Pham P."/>
            <person name="Pu L.-L."/>
            <person name="Puazo M."/>
            <person name="Raj R."/>
            <person name="Reid J."/>
            <person name="Rouhana J."/>
            <person name="Saada N."/>
            <person name="Shang Y."/>
            <person name="Simmons D."/>
            <person name="Thornton R."/>
            <person name="Warren J."/>
            <person name="Weissenberger G."/>
            <person name="Zhang J."/>
            <person name="Zhang L."/>
            <person name="Zhou C."/>
            <person name="Zhu D."/>
            <person name="Muzny D."/>
            <person name="Worley K."/>
            <person name="Gibbs R."/>
        </authorList>
    </citation>
    <scope>NUCLEOTIDE SEQUENCE [LARGE SCALE GENOMIC DNA]</scope>
    <source>
        <strain evidence="8 9">ATCC 43531</strain>
    </source>
</reference>
<evidence type="ECO:0000256" key="2">
    <source>
        <dbReference type="ARBA" id="ARBA00007977"/>
    </source>
</evidence>
<evidence type="ECO:0000256" key="4">
    <source>
        <dbReference type="ARBA" id="ARBA00022692"/>
    </source>
</evidence>